<proteinExistence type="predicted"/>
<gene>
    <name evidence="2" type="ORF">S03H2_44333</name>
</gene>
<feature type="domain" description="HNH nuclease" evidence="1">
    <location>
        <begin position="19"/>
        <end position="72"/>
    </location>
</feature>
<name>X1K1Q1_9ZZZZ</name>
<sequence>MSFPEGNPIEPYPFEFDGELKKSIRRRDNYKCQLCGCPELENRRKLPIHHIDYDKENLNLDNLISLCDNCHSKVNGNREYWQRYFKSKITRLKNKKGLDKQFYLCKI</sequence>
<evidence type="ECO:0000259" key="1">
    <source>
        <dbReference type="SMART" id="SM00507"/>
    </source>
</evidence>
<organism evidence="2">
    <name type="scientific">marine sediment metagenome</name>
    <dbReference type="NCBI Taxonomy" id="412755"/>
    <lineage>
        <taxon>unclassified sequences</taxon>
        <taxon>metagenomes</taxon>
        <taxon>ecological metagenomes</taxon>
    </lineage>
</organism>
<dbReference type="CDD" id="cd00085">
    <property type="entry name" value="HNHc"/>
    <property type="match status" value="1"/>
</dbReference>
<dbReference type="InterPro" id="IPR003615">
    <property type="entry name" value="HNH_nuc"/>
</dbReference>
<dbReference type="SMART" id="SM00507">
    <property type="entry name" value="HNHc"/>
    <property type="match status" value="1"/>
</dbReference>
<dbReference type="GO" id="GO:0003676">
    <property type="term" value="F:nucleic acid binding"/>
    <property type="evidence" value="ECO:0007669"/>
    <property type="project" value="InterPro"/>
</dbReference>
<accession>X1K1Q1</accession>
<dbReference type="AlphaFoldDB" id="X1K1Q1"/>
<protein>
    <recommendedName>
        <fullName evidence="1">HNH nuclease domain-containing protein</fullName>
    </recommendedName>
</protein>
<dbReference type="Pfam" id="PF01844">
    <property type="entry name" value="HNH"/>
    <property type="match status" value="1"/>
</dbReference>
<dbReference type="InterPro" id="IPR002711">
    <property type="entry name" value="HNH"/>
</dbReference>
<dbReference type="GO" id="GO:0004519">
    <property type="term" value="F:endonuclease activity"/>
    <property type="evidence" value="ECO:0007669"/>
    <property type="project" value="InterPro"/>
</dbReference>
<dbReference type="Gene3D" id="1.10.30.50">
    <property type="match status" value="1"/>
</dbReference>
<reference evidence="2" key="1">
    <citation type="journal article" date="2014" name="Front. Microbiol.">
        <title>High frequency of phylogenetically diverse reductive dehalogenase-homologous genes in deep subseafloor sedimentary metagenomes.</title>
        <authorList>
            <person name="Kawai M."/>
            <person name="Futagami T."/>
            <person name="Toyoda A."/>
            <person name="Takaki Y."/>
            <person name="Nishi S."/>
            <person name="Hori S."/>
            <person name="Arai W."/>
            <person name="Tsubouchi T."/>
            <person name="Morono Y."/>
            <person name="Uchiyama I."/>
            <person name="Ito T."/>
            <person name="Fujiyama A."/>
            <person name="Inagaki F."/>
            <person name="Takami H."/>
        </authorList>
    </citation>
    <scope>NUCLEOTIDE SEQUENCE</scope>
    <source>
        <strain evidence="2">Expedition CK06-06</strain>
    </source>
</reference>
<dbReference type="EMBL" id="BARU01027715">
    <property type="protein sequence ID" value="GAH75993.1"/>
    <property type="molecule type" value="Genomic_DNA"/>
</dbReference>
<comment type="caution">
    <text evidence="2">The sequence shown here is derived from an EMBL/GenBank/DDBJ whole genome shotgun (WGS) entry which is preliminary data.</text>
</comment>
<dbReference type="GO" id="GO:0008270">
    <property type="term" value="F:zinc ion binding"/>
    <property type="evidence" value="ECO:0007669"/>
    <property type="project" value="InterPro"/>
</dbReference>
<evidence type="ECO:0000313" key="2">
    <source>
        <dbReference type="EMBL" id="GAH75993.1"/>
    </source>
</evidence>